<dbReference type="OMA" id="ASANEWT"/>
<accession>A0A7I3YXZ4</accession>
<dbReference type="RefSeq" id="XP_024400011.1">
    <property type="nucleotide sequence ID" value="XM_024544243.2"/>
</dbReference>
<evidence type="ECO:0000256" key="1">
    <source>
        <dbReference type="SAM" id="Phobius"/>
    </source>
</evidence>
<dbReference type="CDD" id="cd06257">
    <property type="entry name" value="DnaJ"/>
    <property type="match status" value="1"/>
</dbReference>
<dbReference type="PROSITE" id="PS50076">
    <property type="entry name" value="DNAJ_2"/>
    <property type="match status" value="1"/>
</dbReference>
<keyword evidence="5" id="KW-1185">Reference proteome</keyword>
<dbReference type="FunCoup" id="A0A7I3YXZ4">
    <property type="interactions" value="2837"/>
</dbReference>
<dbReference type="OrthoDB" id="767702at2759"/>
<dbReference type="EnsemblPlants" id="Pp3c17_15290V3.2">
    <property type="protein sequence ID" value="PAC:32907763.CDS.1"/>
    <property type="gene ID" value="Pp3c17_15290"/>
</dbReference>
<name>A0A7I3YXZ4_PHYPA</name>
<dbReference type="EMBL" id="ABEU02000017">
    <property type="status" value="NOT_ANNOTATED_CDS"/>
    <property type="molecule type" value="Genomic_DNA"/>
</dbReference>
<dbReference type="GeneID" id="112294091"/>
<evidence type="ECO:0000259" key="3">
    <source>
        <dbReference type="PROSITE" id="PS50076"/>
    </source>
</evidence>
<gene>
    <name evidence="4" type="primary">LOC112294091</name>
</gene>
<dbReference type="Gene3D" id="1.10.287.110">
    <property type="entry name" value="DnaJ domain"/>
    <property type="match status" value="1"/>
</dbReference>
<dbReference type="SUPFAM" id="SSF46565">
    <property type="entry name" value="Chaperone J-domain"/>
    <property type="match status" value="1"/>
</dbReference>
<reference evidence="4 5" key="2">
    <citation type="journal article" date="2018" name="Plant J.">
        <title>The Physcomitrella patens chromosome-scale assembly reveals moss genome structure and evolution.</title>
        <authorList>
            <person name="Lang D."/>
            <person name="Ullrich K.K."/>
            <person name="Murat F."/>
            <person name="Fuchs J."/>
            <person name="Jenkins J."/>
            <person name="Haas F.B."/>
            <person name="Piednoel M."/>
            <person name="Gundlach H."/>
            <person name="Van Bel M."/>
            <person name="Meyberg R."/>
            <person name="Vives C."/>
            <person name="Morata J."/>
            <person name="Symeonidi A."/>
            <person name="Hiss M."/>
            <person name="Muchero W."/>
            <person name="Kamisugi Y."/>
            <person name="Saleh O."/>
            <person name="Blanc G."/>
            <person name="Decker E.L."/>
            <person name="van Gessel N."/>
            <person name="Grimwood J."/>
            <person name="Hayes R.D."/>
            <person name="Graham S.W."/>
            <person name="Gunter L.E."/>
            <person name="McDaniel S.F."/>
            <person name="Hoernstein S.N.W."/>
            <person name="Larsson A."/>
            <person name="Li F.W."/>
            <person name="Perroud P.F."/>
            <person name="Phillips J."/>
            <person name="Ranjan P."/>
            <person name="Rokshar D.S."/>
            <person name="Rothfels C.J."/>
            <person name="Schneider L."/>
            <person name="Shu S."/>
            <person name="Stevenson D.W."/>
            <person name="Thummler F."/>
            <person name="Tillich M."/>
            <person name="Villarreal Aguilar J.C."/>
            <person name="Widiez T."/>
            <person name="Wong G.K."/>
            <person name="Wymore A."/>
            <person name="Zhang Y."/>
            <person name="Zimmer A.D."/>
            <person name="Quatrano R.S."/>
            <person name="Mayer K.F.X."/>
            <person name="Goodstein D."/>
            <person name="Casacuberta J.M."/>
            <person name="Vandepoele K."/>
            <person name="Reski R."/>
            <person name="Cuming A.C."/>
            <person name="Tuskan G.A."/>
            <person name="Maumus F."/>
            <person name="Salse J."/>
            <person name="Schmutz J."/>
            <person name="Rensing S.A."/>
        </authorList>
    </citation>
    <scope>NUCLEOTIDE SEQUENCE [LARGE SCALE GENOMIC DNA]</scope>
    <source>
        <strain evidence="4 5">cv. Gransden 2004</strain>
    </source>
</reference>
<organism evidence="4 5">
    <name type="scientific">Physcomitrium patens</name>
    <name type="common">Spreading-leaved earth moss</name>
    <name type="synonym">Physcomitrella patens</name>
    <dbReference type="NCBI Taxonomy" id="3218"/>
    <lineage>
        <taxon>Eukaryota</taxon>
        <taxon>Viridiplantae</taxon>
        <taxon>Streptophyta</taxon>
        <taxon>Embryophyta</taxon>
        <taxon>Bryophyta</taxon>
        <taxon>Bryophytina</taxon>
        <taxon>Bryopsida</taxon>
        <taxon>Funariidae</taxon>
        <taxon>Funariales</taxon>
        <taxon>Funariaceae</taxon>
        <taxon>Physcomitrium</taxon>
    </lineage>
</organism>
<keyword evidence="1" id="KW-1133">Transmembrane helix</keyword>
<keyword evidence="1" id="KW-0472">Membrane</keyword>
<evidence type="ECO:0000313" key="5">
    <source>
        <dbReference type="Proteomes" id="UP000006727"/>
    </source>
</evidence>
<feature type="transmembrane region" description="Helical" evidence="1">
    <location>
        <begin position="616"/>
        <end position="635"/>
    </location>
</feature>
<feature type="signal peptide" evidence="2">
    <location>
        <begin position="1"/>
        <end position="23"/>
    </location>
</feature>
<sequence length="651" mass="73299">MSLSHNAFWVAALALLLSNFVLLFQRSSSPPLLYQTLEVPPTASATEIEAAYFRLHHALWISEKEGPAYNTIEKLIDVQHAYDTLSDKRRRRNYDTFLLDELEAAVQRAKKENAGVSVDELEFPLWHVEPVKELGESATVSLTSHNFNKIVLESDDVWVIQLYSEMSIDSQELLDSWDSVAMDMAGVAQVGRVEIGQIPLLILLAEKTLYTKQPRFGSGLPEIVVFTSKCRRFDCLIRYRGLKTKDALIDWVATSVLKLPRILYYSFKTLMKDVIQGAGTHKVKVLLFSGNGERAAPYLRQAAKKYWEYAVFAKILFQEQNATFWESRVGVKSAPALVFVKDPGLKPVVFHGVLNSSYFETLIEEHKAFVLPQLRRISAEALGCDARRKSVAGNSTTWYCVIVAGRTGPSLSQVRGVMREVLQNLTDTEVVLGSGVPGHVLAAEALKSQRLSLSWLDGDKQRDFCYVYLHSPTMFEACGPRRNGEVDDVPKIFLVRYQRKLLTIKEQERIEKNKALRANNPWISLLEDNDSVASQLVSKYEGSATVADIVQWVSQMVYEGDNNDLPSFSGKMPELLPEESLPFWAQSQEVVADGQAKVVHFIQRFMQTLSPYTSNMSLVPVVVFLAIFLSLHFFLHLNKFPQLVGHDPSAG</sequence>
<dbReference type="Proteomes" id="UP000006727">
    <property type="component" value="Chromosome 17"/>
</dbReference>
<dbReference type="Gramene" id="Pp3c17_15290V3.2">
    <property type="protein sequence ID" value="PAC:32907763.CDS.1"/>
    <property type="gene ID" value="Pp3c17_15290"/>
</dbReference>
<dbReference type="Gramene" id="Pp3c17_15290V3.3">
    <property type="protein sequence ID" value="PAC:32907764.CDS.1"/>
    <property type="gene ID" value="Pp3c17_15290"/>
</dbReference>
<dbReference type="KEGG" id="ppp:112294091"/>
<feature type="domain" description="J" evidence="3">
    <location>
        <begin position="32"/>
        <end position="98"/>
    </location>
</feature>
<evidence type="ECO:0000256" key="2">
    <source>
        <dbReference type="SAM" id="SignalP"/>
    </source>
</evidence>
<dbReference type="RefSeq" id="XP_024400012.1">
    <property type="nucleotide sequence ID" value="XM_024544244.2"/>
</dbReference>
<reference evidence="4" key="3">
    <citation type="submission" date="2020-12" db="UniProtKB">
        <authorList>
            <consortium name="EnsemblPlants"/>
        </authorList>
    </citation>
    <scope>IDENTIFICATION</scope>
</reference>
<dbReference type="PANTHER" id="PTHR44303:SF2">
    <property type="entry name" value="DNAJ HOMOLOG SUBFAMILY C MEMBER 16"/>
    <property type="match status" value="1"/>
</dbReference>
<keyword evidence="1" id="KW-0812">Transmembrane</keyword>
<dbReference type="Pfam" id="PF00226">
    <property type="entry name" value="DnaJ"/>
    <property type="match status" value="1"/>
</dbReference>
<dbReference type="AlphaFoldDB" id="A0A7I3YXZ4"/>
<dbReference type="Gene3D" id="3.40.30.10">
    <property type="entry name" value="Glutaredoxin"/>
    <property type="match status" value="1"/>
</dbReference>
<dbReference type="InterPro" id="IPR001623">
    <property type="entry name" value="DnaJ_domain"/>
</dbReference>
<protein>
    <recommendedName>
        <fullName evidence="3">J domain-containing protein</fullName>
    </recommendedName>
</protein>
<feature type="chain" id="PRO_5043238798" description="J domain-containing protein" evidence="2">
    <location>
        <begin position="24"/>
        <end position="651"/>
    </location>
</feature>
<dbReference type="PANTHER" id="PTHR44303">
    <property type="entry name" value="DNAJ HOMOLOG SUBFAMILY C MEMBER 16"/>
    <property type="match status" value="1"/>
</dbReference>
<dbReference type="InterPro" id="IPR036249">
    <property type="entry name" value="Thioredoxin-like_sf"/>
</dbReference>
<dbReference type="EnsemblPlants" id="Pp3c17_15290V3.3">
    <property type="protein sequence ID" value="PAC:32907764.CDS.1"/>
    <property type="gene ID" value="Pp3c17_15290"/>
</dbReference>
<evidence type="ECO:0000313" key="4">
    <source>
        <dbReference type="EnsemblPlants" id="PAC:32907764.CDS.1"/>
    </source>
</evidence>
<keyword evidence="2" id="KW-0732">Signal</keyword>
<dbReference type="InterPro" id="IPR036869">
    <property type="entry name" value="J_dom_sf"/>
</dbReference>
<reference evidence="4 5" key="1">
    <citation type="journal article" date="2008" name="Science">
        <title>The Physcomitrella genome reveals evolutionary insights into the conquest of land by plants.</title>
        <authorList>
            <person name="Rensing S."/>
            <person name="Lang D."/>
            <person name="Zimmer A."/>
            <person name="Terry A."/>
            <person name="Salamov A."/>
            <person name="Shapiro H."/>
            <person name="Nishiyama T."/>
            <person name="Perroud P.-F."/>
            <person name="Lindquist E."/>
            <person name="Kamisugi Y."/>
            <person name="Tanahashi T."/>
            <person name="Sakakibara K."/>
            <person name="Fujita T."/>
            <person name="Oishi K."/>
            <person name="Shin-I T."/>
            <person name="Kuroki Y."/>
            <person name="Toyoda A."/>
            <person name="Suzuki Y."/>
            <person name="Hashimoto A."/>
            <person name="Yamaguchi K."/>
            <person name="Sugano A."/>
            <person name="Kohara Y."/>
            <person name="Fujiyama A."/>
            <person name="Anterola A."/>
            <person name="Aoki S."/>
            <person name="Ashton N."/>
            <person name="Barbazuk W.B."/>
            <person name="Barker E."/>
            <person name="Bennetzen J."/>
            <person name="Bezanilla M."/>
            <person name="Blankenship R."/>
            <person name="Cho S.H."/>
            <person name="Dutcher S."/>
            <person name="Estelle M."/>
            <person name="Fawcett J.A."/>
            <person name="Gundlach H."/>
            <person name="Hanada K."/>
            <person name="Heyl A."/>
            <person name="Hicks K.A."/>
            <person name="Hugh J."/>
            <person name="Lohr M."/>
            <person name="Mayer K."/>
            <person name="Melkozernov A."/>
            <person name="Murata T."/>
            <person name="Nelson D."/>
            <person name="Pils B."/>
            <person name="Prigge M."/>
            <person name="Reiss B."/>
            <person name="Renner T."/>
            <person name="Rombauts S."/>
            <person name="Rushton P."/>
            <person name="Sanderfoot A."/>
            <person name="Schween G."/>
            <person name="Shiu S.-H."/>
            <person name="Stueber K."/>
            <person name="Theodoulou F.L."/>
            <person name="Tu H."/>
            <person name="Van de Peer Y."/>
            <person name="Verrier P.J."/>
            <person name="Waters E."/>
            <person name="Wood A."/>
            <person name="Yang L."/>
            <person name="Cove D."/>
            <person name="Cuming A."/>
            <person name="Hasebe M."/>
            <person name="Lucas S."/>
            <person name="Mishler D.B."/>
            <person name="Reski R."/>
            <person name="Grigoriev I."/>
            <person name="Quatrano R.S."/>
            <person name="Boore J.L."/>
        </authorList>
    </citation>
    <scope>NUCLEOTIDE SEQUENCE [LARGE SCALE GENOMIC DNA]</scope>
    <source>
        <strain evidence="4 5">cv. Gransden 2004</strain>
    </source>
</reference>
<dbReference type="InterPro" id="IPR052448">
    <property type="entry name" value="DnaJ_C16_autophagy_reg"/>
</dbReference>
<proteinExistence type="predicted"/>
<dbReference type="SUPFAM" id="SSF52833">
    <property type="entry name" value="Thioredoxin-like"/>
    <property type="match status" value="2"/>
</dbReference>